<dbReference type="Pfam" id="PF13380">
    <property type="entry name" value="CoA_binding_2"/>
    <property type="match status" value="1"/>
</dbReference>
<feature type="domain" description="N-acetyltransferase" evidence="1">
    <location>
        <begin position="24"/>
        <end position="181"/>
    </location>
</feature>
<dbReference type="Pfam" id="PF00583">
    <property type="entry name" value="Acetyltransf_1"/>
    <property type="match status" value="1"/>
</dbReference>
<dbReference type="Gene3D" id="3.30.1490.20">
    <property type="entry name" value="ATP-grasp fold, A domain"/>
    <property type="match status" value="1"/>
</dbReference>
<dbReference type="InterPro" id="IPR032875">
    <property type="entry name" value="Succ_CoA_lig_flav_dom"/>
</dbReference>
<dbReference type="SUPFAM" id="SSF55729">
    <property type="entry name" value="Acyl-CoA N-acyltransferases (Nat)"/>
    <property type="match status" value="1"/>
</dbReference>
<dbReference type="SMART" id="SM00881">
    <property type="entry name" value="CoA_binding"/>
    <property type="match status" value="1"/>
</dbReference>
<name>A0ABV4I8Q6_9ACTN</name>
<reference evidence="2 3" key="1">
    <citation type="submission" date="2024-07" db="EMBL/GenBank/DDBJ databases">
        <authorList>
            <person name="Thanompreechachai J."/>
            <person name="Duangmal K."/>
        </authorList>
    </citation>
    <scope>NUCLEOTIDE SEQUENCE [LARGE SCALE GENOMIC DNA]</scope>
    <source>
        <strain evidence="2 3">TBRC 1896</strain>
    </source>
</reference>
<organism evidence="2 3">
    <name type="scientific">Kineococcus mangrovi</name>
    <dbReference type="NCBI Taxonomy" id="1660183"/>
    <lineage>
        <taxon>Bacteria</taxon>
        <taxon>Bacillati</taxon>
        <taxon>Actinomycetota</taxon>
        <taxon>Actinomycetes</taxon>
        <taxon>Kineosporiales</taxon>
        <taxon>Kineosporiaceae</taxon>
        <taxon>Kineococcus</taxon>
    </lineage>
</organism>
<dbReference type="Pfam" id="PF13607">
    <property type="entry name" value="Succ_CoA_lig"/>
    <property type="match status" value="1"/>
</dbReference>
<dbReference type="Pfam" id="PF13549">
    <property type="entry name" value="ATP-grasp_5"/>
    <property type="match status" value="1"/>
</dbReference>
<dbReference type="PROSITE" id="PS51186">
    <property type="entry name" value="GNAT"/>
    <property type="match status" value="1"/>
</dbReference>
<dbReference type="PANTHER" id="PTHR42793:SF1">
    <property type="entry name" value="PEPTIDYL-LYSINE N-ACETYLTRANSFERASE PATZ"/>
    <property type="match status" value="1"/>
</dbReference>
<dbReference type="InterPro" id="IPR016181">
    <property type="entry name" value="Acyl_CoA_acyltransferase"/>
</dbReference>
<dbReference type="PANTHER" id="PTHR42793">
    <property type="entry name" value="COA BINDING DOMAIN CONTAINING PROTEIN"/>
    <property type="match status" value="1"/>
</dbReference>
<gene>
    <name evidence="2" type="ORF">AB2L28_15290</name>
</gene>
<dbReference type="CDD" id="cd04301">
    <property type="entry name" value="NAT_SF"/>
    <property type="match status" value="1"/>
</dbReference>
<keyword evidence="3" id="KW-1185">Reference proteome</keyword>
<evidence type="ECO:0000313" key="2">
    <source>
        <dbReference type="EMBL" id="MEZ0493602.1"/>
    </source>
</evidence>
<dbReference type="Gene3D" id="3.30.470.20">
    <property type="entry name" value="ATP-grasp fold, B domain"/>
    <property type="match status" value="1"/>
</dbReference>
<sequence>MPLPPVGYPTRWEADVALRDGGTAHVRPIRPDDADAVAAFHDRQSDESRYFRFFAPMPRLSRRDLARFTQVDHVDRVALVATVGPDIVGIARFDAAPVRLGRPRSAEVAFNISDAHQGRGLGSVLLEHLAAAARERGIRRFTADVLPTNAKMIGVFREAGFEVRQGFSDGVLDVSFDIDPTERSVDVMQAREQRAEARSLTALLTPRSVVVVGARRTPGTVGHRLLADLLAGDFAGTVHAVNAAGAGQELLGVPLRATVAEIGEPVDLALVAVAPATVLDAVTDCAAAGVRGLVVVSSGFAETGPHGVELQRELVRIARANGMRVIGPNSFGVVNTAADVRLNASLAQEVPPPGRFGLFSQSGALAVTVLSSAHRRGLGISTFVSAGNRADVSGNDLMQFWHDDEATAAVGLYLESVGNPRKFSRVARRLARRKPVIVVKSGASGFGVPPGHTVRRSQVPFEVVDSMLRQAGVIRVENVHQLFDVAQVTVEQPLPEGARIAIVGNSDALGTLAADACVSWGLQVVHGPTSVHPEAPVEEFTAALRDAFADPDVDAVVASWVPPTATVDAAVATAVARTAAQGGKTCVTCFLGTRSVSAARVGSGGAAPVPDEDCPSVPSFPTPEDAVRALASVVRYAQWRRKDRGHPVAPDGVDLTRARAVVEQVLATHPDGADLDRGARVELLAAVGVPLLPRAEFGAGQGAAEEAVRAAERFGWPVALKTVGEELSGRQDLRGVRLGLSTAEALREAVGQMQEVFGAAVTTLAVQPMAPLGVPCLVRSTEDPLFGPVLAFGVEGDPLDLMGDVAHRIPPLTDVDVADLVRSVKAAPKLFGHRGSPRLDVPALEDVIARVAVLADALPELAELRLSPVLVAEEGLTCLDAVVRVAPPQGRADPDRRTLPT</sequence>
<dbReference type="EMBL" id="JBGGTQ010000007">
    <property type="protein sequence ID" value="MEZ0493602.1"/>
    <property type="molecule type" value="Genomic_DNA"/>
</dbReference>
<keyword evidence="2" id="KW-0012">Acyltransferase</keyword>
<accession>A0ABV4I8Q6</accession>
<evidence type="ECO:0000259" key="1">
    <source>
        <dbReference type="PROSITE" id="PS51186"/>
    </source>
</evidence>
<dbReference type="InterPro" id="IPR003781">
    <property type="entry name" value="CoA-bd"/>
</dbReference>
<dbReference type="Gene3D" id="3.40.50.720">
    <property type="entry name" value="NAD(P)-binding Rossmann-like Domain"/>
    <property type="match status" value="1"/>
</dbReference>
<evidence type="ECO:0000313" key="3">
    <source>
        <dbReference type="Proteomes" id="UP001566476"/>
    </source>
</evidence>
<dbReference type="InterPro" id="IPR016102">
    <property type="entry name" value="Succinyl-CoA_synth-like"/>
</dbReference>
<dbReference type="SUPFAM" id="SSF56059">
    <property type="entry name" value="Glutathione synthetase ATP-binding domain-like"/>
    <property type="match status" value="1"/>
</dbReference>
<comment type="caution">
    <text evidence="2">The sequence shown here is derived from an EMBL/GenBank/DDBJ whole genome shotgun (WGS) entry which is preliminary data.</text>
</comment>
<dbReference type="SUPFAM" id="SSF51735">
    <property type="entry name" value="NAD(P)-binding Rossmann-fold domains"/>
    <property type="match status" value="1"/>
</dbReference>
<dbReference type="Gene3D" id="3.40.630.30">
    <property type="match status" value="1"/>
</dbReference>
<keyword evidence="2" id="KW-0808">Transferase</keyword>
<dbReference type="RefSeq" id="WP_370719842.1">
    <property type="nucleotide sequence ID" value="NZ_JBGGTQ010000007.1"/>
</dbReference>
<dbReference type="Gene3D" id="3.40.50.261">
    <property type="entry name" value="Succinyl-CoA synthetase domains"/>
    <property type="match status" value="2"/>
</dbReference>
<dbReference type="InterPro" id="IPR000182">
    <property type="entry name" value="GNAT_dom"/>
</dbReference>
<dbReference type="InterPro" id="IPR013815">
    <property type="entry name" value="ATP_grasp_subdomain_1"/>
</dbReference>
<dbReference type="SUPFAM" id="SSF52210">
    <property type="entry name" value="Succinyl-CoA synthetase domains"/>
    <property type="match status" value="2"/>
</dbReference>
<dbReference type="InterPro" id="IPR036291">
    <property type="entry name" value="NAD(P)-bd_dom_sf"/>
</dbReference>
<dbReference type="Proteomes" id="UP001566476">
    <property type="component" value="Unassembled WGS sequence"/>
</dbReference>
<dbReference type="GO" id="GO:0016746">
    <property type="term" value="F:acyltransferase activity"/>
    <property type="evidence" value="ECO:0007669"/>
    <property type="project" value="UniProtKB-KW"/>
</dbReference>
<proteinExistence type="predicted"/>
<protein>
    <submittedName>
        <fullName evidence="2">GNAT family N-acetyltransferase</fullName>
        <ecNumber evidence="2">2.3.1.-</ecNumber>
    </submittedName>
</protein>
<dbReference type="EC" id="2.3.1.-" evidence="2"/>